<protein>
    <submittedName>
        <fullName evidence="4">Family 20 glycosylhydrolase</fullName>
    </submittedName>
</protein>
<dbReference type="PRINTS" id="PR00738">
    <property type="entry name" value="GLHYDRLASE20"/>
</dbReference>
<dbReference type="Gene3D" id="3.20.20.80">
    <property type="entry name" value="Glycosidases"/>
    <property type="match status" value="1"/>
</dbReference>
<dbReference type="InterPro" id="IPR015883">
    <property type="entry name" value="Glyco_hydro_20_cat"/>
</dbReference>
<keyword evidence="2 4" id="KW-0378">Hydrolase</keyword>
<reference evidence="4 5" key="1">
    <citation type="submission" date="2019-09" db="EMBL/GenBank/DDBJ databases">
        <title>Reversal of blaTEM antimicrobial resistance by CRISPR-Cas9 in clinical E. coli and other Enterobacteriaceae strains.</title>
        <authorList>
            <person name="Tagliaferri T."/>
            <person name="Guimaraes N."/>
            <person name="Pereira M."/>
            <person name="Felicori L."/>
            <person name="Horz H.-P."/>
            <person name="Santos S."/>
            <person name="Mendes T."/>
        </authorList>
    </citation>
    <scope>NUCLEOTIDE SEQUENCE [LARGE SCALE GENOMIC DNA]</scope>
    <source>
        <strain evidence="4 5">E2_blaTEM_MG</strain>
    </source>
</reference>
<dbReference type="Proteomes" id="UP000476281">
    <property type="component" value="Unassembled WGS sequence"/>
</dbReference>
<proteinExistence type="inferred from homology"/>
<dbReference type="AlphaFoldDB" id="A0A6L3X5V0"/>
<gene>
    <name evidence="4" type="ORF">F9C29_34915</name>
</gene>
<dbReference type="InterPro" id="IPR017853">
    <property type="entry name" value="GH"/>
</dbReference>
<feature type="non-terminal residue" evidence="4">
    <location>
        <position position="116"/>
    </location>
</feature>
<evidence type="ECO:0000313" key="5">
    <source>
        <dbReference type="Proteomes" id="UP000476281"/>
    </source>
</evidence>
<dbReference type="GO" id="GO:0004563">
    <property type="term" value="F:beta-N-acetylhexosaminidase activity"/>
    <property type="evidence" value="ECO:0007669"/>
    <property type="project" value="InterPro"/>
</dbReference>
<feature type="domain" description="Glycoside hydrolase family 20 catalytic" evidence="3">
    <location>
        <begin position="15"/>
        <end position="56"/>
    </location>
</feature>
<feature type="non-terminal residue" evidence="4">
    <location>
        <position position="1"/>
    </location>
</feature>
<accession>A0A6L3X5V0</accession>
<evidence type="ECO:0000259" key="3">
    <source>
        <dbReference type="Pfam" id="PF00728"/>
    </source>
</evidence>
<dbReference type="PANTHER" id="PTHR22600:SF21">
    <property type="entry name" value="BETA-HEXOSAMINIDASE A"/>
    <property type="match status" value="1"/>
</dbReference>
<dbReference type="GO" id="GO:0030203">
    <property type="term" value="P:glycosaminoglycan metabolic process"/>
    <property type="evidence" value="ECO:0007669"/>
    <property type="project" value="TreeGrafter"/>
</dbReference>
<dbReference type="GO" id="GO:0006689">
    <property type="term" value="P:ganglioside catabolic process"/>
    <property type="evidence" value="ECO:0007669"/>
    <property type="project" value="TreeGrafter"/>
</dbReference>
<comment type="caution">
    <text evidence="4">The sequence shown here is derived from an EMBL/GenBank/DDBJ whole genome shotgun (WGS) entry which is preliminary data.</text>
</comment>
<name>A0A6L3X5V0_9ENTR</name>
<evidence type="ECO:0000256" key="2">
    <source>
        <dbReference type="ARBA" id="ARBA00022801"/>
    </source>
</evidence>
<dbReference type="PANTHER" id="PTHR22600">
    <property type="entry name" value="BETA-HEXOSAMINIDASE"/>
    <property type="match status" value="1"/>
</dbReference>
<dbReference type="InterPro" id="IPR025705">
    <property type="entry name" value="Beta_hexosaminidase_sua/sub"/>
</dbReference>
<dbReference type="GO" id="GO:0005764">
    <property type="term" value="C:lysosome"/>
    <property type="evidence" value="ECO:0007669"/>
    <property type="project" value="TreeGrafter"/>
</dbReference>
<evidence type="ECO:0000256" key="1">
    <source>
        <dbReference type="ARBA" id="ARBA00006285"/>
    </source>
</evidence>
<dbReference type="Pfam" id="PF00728">
    <property type="entry name" value="Glyco_hydro_20"/>
    <property type="match status" value="1"/>
</dbReference>
<dbReference type="SUPFAM" id="SSF51445">
    <property type="entry name" value="(Trans)glycosidases"/>
    <property type="match status" value="1"/>
</dbReference>
<sequence length="116" mass="12714">PDAVPKGIPPVVPDPANEANLLGGEAALWAENVVAPVLDIRLWPRAFAVAERLWSAKDVNDIDNMYTRLQAMDSWSTVSAGLQQHTQQQVQFTRLANNADTLPLQILAQALEPAQY</sequence>
<dbReference type="GO" id="GO:0016020">
    <property type="term" value="C:membrane"/>
    <property type="evidence" value="ECO:0007669"/>
    <property type="project" value="TreeGrafter"/>
</dbReference>
<dbReference type="GO" id="GO:0005975">
    <property type="term" value="P:carbohydrate metabolic process"/>
    <property type="evidence" value="ECO:0007669"/>
    <property type="project" value="InterPro"/>
</dbReference>
<comment type="similarity">
    <text evidence="1">Belongs to the glycosyl hydrolase 20 family.</text>
</comment>
<organism evidence="4 5">
    <name type="scientific">Enterobacter hormaechei</name>
    <dbReference type="NCBI Taxonomy" id="158836"/>
    <lineage>
        <taxon>Bacteria</taxon>
        <taxon>Pseudomonadati</taxon>
        <taxon>Pseudomonadota</taxon>
        <taxon>Gammaproteobacteria</taxon>
        <taxon>Enterobacterales</taxon>
        <taxon>Enterobacteriaceae</taxon>
        <taxon>Enterobacter</taxon>
        <taxon>Enterobacter cloacae complex</taxon>
    </lineage>
</organism>
<evidence type="ECO:0000313" key="4">
    <source>
        <dbReference type="EMBL" id="KAB2425780.1"/>
    </source>
</evidence>
<dbReference type="EMBL" id="WBSZ01002697">
    <property type="protein sequence ID" value="KAB2425780.1"/>
    <property type="molecule type" value="Genomic_DNA"/>
</dbReference>